<dbReference type="AlphaFoldDB" id="A0AA47M2L5"/>
<reference evidence="3" key="1">
    <citation type="journal article" date="2023" name="Front. Mar. Sci.">
        <title>A new Merluccius polli reference genome to investigate the effects of global change in West African waters.</title>
        <authorList>
            <person name="Mateo J.L."/>
            <person name="Blanco-Fernandez C."/>
            <person name="Garcia-Vazquez E."/>
            <person name="Machado-Schiaffino G."/>
        </authorList>
    </citation>
    <scope>NUCLEOTIDE SEQUENCE</scope>
    <source>
        <strain evidence="3">C29</strain>
        <tissue evidence="3">Fin</tissue>
    </source>
</reference>
<dbReference type="Proteomes" id="UP001174136">
    <property type="component" value="Unassembled WGS sequence"/>
</dbReference>
<protein>
    <submittedName>
        <fullName evidence="3">Uncharacterized protein</fullName>
    </submittedName>
</protein>
<dbReference type="PANTHER" id="PTHR31025">
    <property type="entry name" value="SI:CH211-196P9.1-RELATED"/>
    <property type="match status" value="1"/>
</dbReference>
<dbReference type="EMBL" id="JAOPHQ010006264">
    <property type="protein sequence ID" value="KAK0132429.1"/>
    <property type="molecule type" value="Genomic_DNA"/>
</dbReference>
<evidence type="ECO:0000313" key="4">
    <source>
        <dbReference type="Proteomes" id="UP001174136"/>
    </source>
</evidence>
<organism evidence="3 4">
    <name type="scientific">Merluccius polli</name>
    <name type="common">Benguela hake</name>
    <name type="synonym">Merluccius cadenati</name>
    <dbReference type="NCBI Taxonomy" id="89951"/>
    <lineage>
        <taxon>Eukaryota</taxon>
        <taxon>Metazoa</taxon>
        <taxon>Chordata</taxon>
        <taxon>Craniata</taxon>
        <taxon>Vertebrata</taxon>
        <taxon>Euteleostomi</taxon>
        <taxon>Actinopterygii</taxon>
        <taxon>Neopterygii</taxon>
        <taxon>Teleostei</taxon>
        <taxon>Neoteleostei</taxon>
        <taxon>Acanthomorphata</taxon>
        <taxon>Zeiogadaria</taxon>
        <taxon>Gadariae</taxon>
        <taxon>Gadiformes</taxon>
        <taxon>Gadoidei</taxon>
        <taxon>Merlucciidae</taxon>
        <taxon>Merluccius</taxon>
    </lineage>
</organism>
<evidence type="ECO:0000256" key="1">
    <source>
        <dbReference type="SAM" id="Coils"/>
    </source>
</evidence>
<evidence type="ECO:0000256" key="2">
    <source>
        <dbReference type="SAM" id="MobiDB-lite"/>
    </source>
</evidence>
<sequence>MSSPIQLRVVIEETQVHKLILPDGVPSTVDELLAVAQDNFQLQGSFTVMHMDKDFDNQFFTLTSTDYVKDKDTIKLVRTEESVILTLTPINKSFASSPPGTPHNVSVASSPPVSQDQSSLQDDSSAVSSADTIILPKSPEYRSEPWPTNFLIPTFSYDVEMLLQAGNKAYEINGSLLNNPNLNSSILDKLADTIFYYTAYPSSLQRLAVIEALLKKHPCLTEPKTSFSGMYGWQQRLTWKVANYRNKMKRREVPCPELDVNSLKRKLPGERNPAKNCKKPKRAEVNYLPPHPSGETTSSLEMERQELLNEVKKKNNNKVIQEKMSKTFSKRRLEVVSGTPAAEDFRERWPALFCEDEVVPFCDFFLKYKMQIKEEFRRITTIALEQTFLNKLHAYTPKLLDLMKAKGGEVGTKLRPFLFKLSQNQSIAMRREAVIRSLILYLGEKGEDLFEDCQEDHRSNATEHVLKIMVSGASEEEDPVEVSIILEGREVLHRCGNTARACALLMGLIYALNLAYPQTLRYTFEVFQKLFLELDGMKLSPKVQALKTVSAPTAHSFSSSTTWEWPKPCTARWLISVSRSPSHRPGQPWGSSTCLTRWPEAPSAMVKPKPSAPFTMVSVSSSPCWVAPDEATDTLSGGVVPAVGGREPSRWVSPGCAAVVARR</sequence>
<feature type="region of interest" description="Disordered" evidence="2">
    <location>
        <begin position="95"/>
        <end position="129"/>
    </location>
</feature>
<evidence type="ECO:0000313" key="3">
    <source>
        <dbReference type="EMBL" id="KAK0132429.1"/>
    </source>
</evidence>
<comment type="caution">
    <text evidence="3">The sequence shown here is derived from an EMBL/GenBank/DDBJ whole genome shotgun (WGS) entry which is preliminary data.</text>
</comment>
<name>A0AA47M2L5_MERPO</name>
<accession>A0AA47M2L5</accession>
<keyword evidence="1" id="KW-0175">Coiled coil</keyword>
<keyword evidence="4" id="KW-1185">Reference proteome</keyword>
<dbReference type="PANTHER" id="PTHR31025:SF25">
    <property type="entry name" value="ZINC FINGER (C2H2)-60"/>
    <property type="match status" value="1"/>
</dbReference>
<proteinExistence type="predicted"/>
<feature type="compositionally biased region" description="Low complexity" evidence="2">
    <location>
        <begin position="105"/>
        <end position="129"/>
    </location>
</feature>
<feature type="coiled-coil region" evidence="1">
    <location>
        <begin position="297"/>
        <end position="324"/>
    </location>
</feature>
<gene>
    <name evidence="3" type="ORF">N1851_032695</name>
</gene>